<keyword evidence="1" id="KW-0812">Transmembrane</keyword>
<organism evidence="3 4">
    <name type="scientific">Polaribacter marinivivus</name>
    <dbReference type="NCBI Taxonomy" id="1524260"/>
    <lineage>
        <taxon>Bacteria</taxon>
        <taxon>Pseudomonadati</taxon>
        <taxon>Bacteroidota</taxon>
        <taxon>Flavobacteriia</taxon>
        <taxon>Flavobacteriales</taxon>
        <taxon>Flavobacteriaceae</taxon>
    </lineage>
</organism>
<proteinExistence type="predicted"/>
<dbReference type="GO" id="GO:0016787">
    <property type="term" value="F:hydrolase activity"/>
    <property type="evidence" value="ECO:0007669"/>
    <property type="project" value="UniProtKB-KW"/>
</dbReference>
<evidence type="ECO:0000313" key="4">
    <source>
        <dbReference type="Proteomes" id="UP001595826"/>
    </source>
</evidence>
<feature type="transmembrane region" description="Helical" evidence="1">
    <location>
        <begin position="159"/>
        <end position="180"/>
    </location>
</feature>
<accession>A0ABV8RCJ7</accession>
<keyword evidence="3" id="KW-0378">Hydrolase</keyword>
<keyword evidence="1" id="KW-1133">Transmembrane helix</keyword>
<feature type="transmembrane region" description="Helical" evidence="1">
    <location>
        <begin position="132"/>
        <end position="152"/>
    </location>
</feature>
<dbReference type="Pfam" id="PF02517">
    <property type="entry name" value="Rce1-like"/>
    <property type="match status" value="1"/>
</dbReference>
<feature type="transmembrane region" description="Helical" evidence="1">
    <location>
        <begin position="31"/>
        <end position="53"/>
    </location>
</feature>
<evidence type="ECO:0000259" key="2">
    <source>
        <dbReference type="Pfam" id="PF02517"/>
    </source>
</evidence>
<keyword evidence="1" id="KW-0472">Membrane</keyword>
<dbReference type="EC" id="3.4.-.-" evidence="3"/>
<sequence>MKETFYEFINYLKNPILEKDTNTTLNHRLKVLVHMFLFCAIFASIITPLFTLLEDLGWIDLDSHKVEEVFKDLPFYAVILVGGILIPFIEELMFRAPIVLFKKPKSFKIAFYFFAIVFGLIHITNFEITSTVLLLTPILVLPQLFAGFALGFLRIRFGLRWSVFLHCIYNIFFLSIALIFDS</sequence>
<dbReference type="RefSeq" id="WP_377409990.1">
    <property type="nucleotide sequence ID" value="NZ_JBHSCY010000002.1"/>
</dbReference>
<reference evidence="4" key="1">
    <citation type="journal article" date="2019" name="Int. J. Syst. Evol. Microbiol.">
        <title>The Global Catalogue of Microorganisms (GCM) 10K type strain sequencing project: providing services to taxonomists for standard genome sequencing and annotation.</title>
        <authorList>
            <consortium name="The Broad Institute Genomics Platform"/>
            <consortium name="The Broad Institute Genome Sequencing Center for Infectious Disease"/>
            <person name="Wu L."/>
            <person name="Ma J."/>
        </authorList>
    </citation>
    <scope>NUCLEOTIDE SEQUENCE [LARGE SCALE GENOMIC DNA]</scope>
    <source>
        <strain evidence="4">CECT 8655</strain>
    </source>
</reference>
<protein>
    <submittedName>
        <fullName evidence="3">CPBP family intramembrane glutamic endopeptidase</fullName>
        <ecNumber evidence="3">3.4.-.-</ecNumber>
    </submittedName>
</protein>
<feature type="transmembrane region" description="Helical" evidence="1">
    <location>
        <begin position="73"/>
        <end position="89"/>
    </location>
</feature>
<feature type="domain" description="CAAX prenyl protease 2/Lysostaphin resistance protein A-like" evidence="2">
    <location>
        <begin position="75"/>
        <end position="172"/>
    </location>
</feature>
<name>A0ABV8RCJ7_9FLAO</name>
<feature type="transmembrane region" description="Helical" evidence="1">
    <location>
        <begin position="109"/>
        <end position="126"/>
    </location>
</feature>
<comment type="caution">
    <text evidence="3">The sequence shown here is derived from an EMBL/GenBank/DDBJ whole genome shotgun (WGS) entry which is preliminary data.</text>
</comment>
<dbReference type="InterPro" id="IPR003675">
    <property type="entry name" value="Rce1/LyrA-like_dom"/>
</dbReference>
<evidence type="ECO:0000313" key="3">
    <source>
        <dbReference type="EMBL" id="MFC4269084.1"/>
    </source>
</evidence>
<keyword evidence="4" id="KW-1185">Reference proteome</keyword>
<dbReference type="Proteomes" id="UP001595826">
    <property type="component" value="Unassembled WGS sequence"/>
</dbReference>
<evidence type="ECO:0000256" key="1">
    <source>
        <dbReference type="SAM" id="Phobius"/>
    </source>
</evidence>
<dbReference type="EMBL" id="JBHSCY010000002">
    <property type="protein sequence ID" value="MFC4269084.1"/>
    <property type="molecule type" value="Genomic_DNA"/>
</dbReference>
<gene>
    <name evidence="3" type="ORF">ACFOWD_09230</name>
</gene>